<keyword evidence="3" id="KW-1185">Reference proteome</keyword>
<dbReference type="Gene3D" id="3.90.420.10">
    <property type="entry name" value="Oxidoreductase, molybdopterin-binding domain"/>
    <property type="match status" value="1"/>
</dbReference>
<dbReference type="PANTHER" id="PTHR43032">
    <property type="entry name" value="PROTEIN-METHIONINE-SULFOXIDE REDUCTASE"/>
    <property type="match status" value="1"/>
</dbReference>
<dbReference type="STRING" id="867903.ThesuDRAFT_01519"/>
<reference evidence="2" key="2">
    <citation type="submission" date="2012-10" db="EMBL/GenBank/DDBJ databases">
        <title>Improved high-quality draft of Thermaerobacter subterraneus C21, DSM 13965.</title>
        <authorList>
            <consortium name="DOE Joint Genome Institute"/>
            <person name="Eisen J."/>
            <person name="Huntemann M."/>
            <person name="Wei C.-L."/>
            <person name="Han J."/>
            <person name="Detter J.C."/>
            <person name="Han C."/>
            <person name="Tapia R."/>
            <person name="Chen A."/>
            <person name="Kyrpides N."/>
            <person name="Mavromatis K."/>
            <person name="Markowitz V."/>
            <person name="Szeto E."/>
            <person name="Ivanova N."/>
            <person name="Mikhailova N."/>
            <person name="Ovchinnikova G."/>
            <person name="Pagani I."/>
            <person name="Pati A."/>
            <person name="Goodwin L."/>
            <person name="Nordberg H.P."/>
            <person name="Cantor M.N."/>
            <person name="Hua S.X."/>
            <person name="Woyke T."/>
            <person name="Eisen J."/>
            <person name="Klenk H.-P."/>
        </authorList>
    </citation>
    <scope>NUCLEOTIDE SEQUENCE [LARGE SCALE GENOMIC DNA]</scope>
    <source>
        <strain evidence="2">DSM 13965</strain>
    </source>
</reference>
<dbReference type="OrthoDB" id="9778777at2"/>
<evidence type="ECO:0000313" key="2">
    <source>
        <dbReference type="EMBL" id="EKP95759.1"/>
    </source>
</evidence>
<dbReference type="SUPFAM" id="SSF56524">
    <property type="entry name" value="Oxidoreductase molybdopterin-binding domain"/>
    <property type="match status" value="1"/>
</dbReference>
<feature type="domain" description="Oxidoreductase molybdopterin-binding" evidence="1">
    <location>
        <begin position="27"/>
        <end position="174"/>
    </location>
</feature>
<dbReference type="Pfam" id="PF00174">
    <property type="entry name" value="Oxidored_molyb"/>
    <property type="match status" value="1"/>
</dbReference>
<dbReference type="EMBL" id="AENY02000002">
    <property type="protein sequence ID" value="EKP95759.1"/>
    <property type="molecule type" value="Genomic_DNA"/>
</dbReference>
<dbReference type="InterPro" id="IPR000572">
    <property type="entry name" value="OxRdtase_Mopterin-bd_dom"/>
</dbReference>
<name>K6Q3T1_9FIRM</name>
<dbReference type="HOGENOM" id="CLU_094953_0_0_9"/>
<sequence length="194" mass="22862">MAETSVRDRVPPGQVVTEKFPVLHTGQVPRYRDDLSDWSFRVFGQVERPVTLTWDQFRRLPAREVVVDIHCVTRWSKLGTRWRGVPAARVLEEAGVKPEARFVLVHADPDYTTNLPLADLYRDDVLLAFEFDGRPLAPEHGYPVRLLVPHRYFWKSAKWVRGFELLPQDRPGYWEERGYHNEADPWKEQRYGFF</sequence>
<dbReference type="eggNOG" id="COG2041">
    <property type="taxonomic scope" value="Bacteria"/>
</dbReference>
<protein>
    <submittedName>
        <fullName evidence="2">Sulfite oxidase-like oxidoreductase</fullName>
    </submittedName>
</protein>
<gene>
    <name evidence="2" type="ORF">ThesuDRAFT_01519</name>
</gene>
<evidence type="ECO:0000313" key="3">
    <source>
        <dbReference type="Proteomes" id="UP000005710"/>
    </source>
</evidence>
<dbReference type="InterPro" id="IPR036374">
    <property type="entry name" value="OxRdtase_Mopterin-bd_sf"/>
</dbReference>
<comment type="caution">
    <text evidence="2">The sequence shown here is derived from an EMBL/GenBank/DDBJ whole genome shotgun (WGS) entry which is preliminary data.</text>
</comment>
<dbReference type="PANTHER" id="PTHR43032:SF4">
    <property type="entry name" value="OXIDOREDUCTASE MOLYBDOPTERIN-BINDING DOMAIN-CONTAINING PROTEIN"/>
    <property type="match status" value="1"/>
</dbReference>
<dbReference type="CDD" id="cd02109">
    <property type="entry name" value="arch_bact_SO_family_Moco"/>
    <property type="match status" value="1"/>
</dbReference>
<proteinExistence type="predicted"/>
<evidence type="ECO:0000259" key="1">
    <source>
        <dbReference type="Pfam" id="PF00174"/>
    </source>
</evidence>
<accession>K6Q3T1</accession>
<organism evidence="2 3">
    <name type="scientific">Thermaerobacter subterraneus DSM 13965</name>
    <dbReference type="NCBI Taxonomy" id="867903"/>
    <lineage>
        <taxon>Bacteria</taxon>
        <taxon>Bacillati</taxon>
        <taxon>Bacillota</taxon>
        <taxon>Clostridia</taxon>
        <taxon>Eubacteriales</taxon>
        <taxon>Clostridiales Family XVII. Incertae Sedis</taxon>
        <taxon>Thermaerobacter</taxon>
    </lineage>
</organism>
<reference evidence="2" key="1">
    <citation type="submission" date="2010-10" db="EMBL/GenBank/DDBJ databases">
        <authorList>
            <consortium name="US DOE Joint Genome Institute (JGI-PGF)"/>
            <person name="Lucas S."/>
            <person name="Copeland A."/>
            <person name="Lapidus A."/>
            <person name="Bruce D."/>
            <person name="Goodwin L."/>
            <person name="Pitluck S."/>
            <person name="Kyrpides N."/>
            <person name="Mavromatis K."/>
            <person name="Detter J.C."/>
            <person name="Han C."/>
            <person name="Land M."/>
            <person name="Hauser L."/>
            <person name="Markowitz V."/>
            <person name="Cheng J.-F."/>
            <person name="Hugenholtz P."/>
            <person name="Woyke T."/>
            <person name="Wu D."/>
            <person name="Pukall R."/>
            <person name="Wahrenburg C."/>
            <person name="Brambilla E."/>
            <person name="Klenk H.-P."/>
            <person name="Eisen J.A."/>
        </authorList>
    </citation>
    <scope>NUCLEOTIDE SEQUENCE [LARGE SCALE GENOMIC DNA]</scope>
    <source>
        <strain evidence="2">DSM 13965</strain>
    </source>
</reference>
<dbReference type="Proteomes" id="UP000005710">
    <property type="component" value="Unassembled WGS sequence"/>
</dbReference>
<dbReference type="AlphaFoldDB" id="K6Q3T1"/>